<dbReference type="Proteomes" id="UP000242146">
    <property type="component" value="Unassembled WGS sequence"/>
</dbReference>
<comment type="caution">
    <text evidence="3">The sequence shown here is derived from an EMBL/GenBank/DDBJ whole genome shotgun (WGS) entry which is preliminary data.</text>
</comment>
<feature type="compositionally biased region" description="Polar residues" evidence="2">
    <location>
        <begin position="502"/>
        <end position="514"/>
    </location>
</feature>
<dbReference type="AlphaFoldDB" id="A0A1X2G6U8"/>
<feature type="compositionally biased region" description="Polar residues" evidence="2">
    <location>
        <begin position="97"/>
        <end position="120"/>
    </location>
</feature>
<proteinExistence type="predicted"/>
<organism evidence="3 4">
    <name type="scientific">Hesseltinella vesiculosa</name>
    <dbReference type="NCBI Taxonomy" id="101127"/>
    <lineage>
        <taxon>Eukaryota</taxon>
        <taxon>Fungi</taxon>
        <taxon>Fungi incertae sedis</taxon>
        <taxon>Mucoromycota</taxon>
        <taxon>Mucoromycotina</taxon>
        <taxon>Mucoromycetes</taxon>
        <taxon>Mucorales</taxon>
        <taxon>Cunninghamellaceae</taxon>
        <taxon>Hesseltinella</taxon>
    </lineage>
</organism>
<evidence type="ECO:0000256" key="2">
    <source>
        <dbReference type="SAM" id="MobiDB-lite"/>
    </source>
</evidence>
<keyword evidence="4" id="KW-1185">Reference proteome</keyword>
<evidence type="ECO:0000256" key="1">
    <source>
        <dbReference type="ARBA" id="ARBA00022737"/>
    </source>
</evidence>
<dbReference type="InterPro" id="IPR051860">
    <property type="entry name" value="Plasmodium_CSP_Invasion"/>
</dbReference>
<feature type="compositionally biased region" description="Polar residues" evidence="2">
    <location>
        <begin position="198"/>
        <end position="208"/>
    </location>
</feature>
<feature type="region of interest" description="Disordered" evidence="2">
    <location>
        <begin position="502"/>
        <end position="521"/>
    </location>
</feature>
<feature type="region of interest" description="Disordered" evidence="2">
    <location>
        <begin position="534"/>
        <end position="614"/>
    </location>
</feature>
<gene>
    <name evidence="3" type="ORF">DM01DRAFT_1386195</name>
</gene>
<accession>A0A1X2G6U8</accession>
<feature type="region of interest" description="Disordered" evidence="2">
    <location>
        <begin position="197"/>
        <end position="218"/>
    </location>
</feature>
<feature type="compositionally biased region" description="Polar residues" evidence="2">
    <location>
        <begin position="601"/>
        <end position="614"/>
    </location>
</feature>
<dbReference type="PANTHER" id="PTHR44826:SF3">
    <property type="entry name" value="SPORE COAT PROTEIN SP85"/>
    <property type="match status" value="1"/>
</dbReference>
<name>A0A1X2G6U8_9FUNG</name>
<keyword evidence="1" id="KW-0677">Repeat</keyword>
<evidence type="ECO:0000313" key="3">
    <source>
        <dbReference type="EMBL" id="ORX46529.1"/>
    </source>
</evidence>
<evidence type="ECO:0000313" key="4">
    <source>
        <dbReference type="Proteomes" id="UP000242146"/>
    </source>
</evidence>
<reference evidence="3 4" key="1">
    <citation type="submission" date="2016-07" db="EMBL/GenBank/DDBJ databases">
        <title>Pervasive Adenine N6-methylation of Active Genes in Fungi.</title>
        <authorList>
            <consortium name="DOE Joint Genome Institute"/>
            <person name="Mondo S.J."/>
            <person name="Dannebaum R.O."/>
            <person name="Kuo R.C."/>
            <person name="Labutti K."/>
            <person name="Haridas S."/>
            <person name="Kuo A."/>
            <person name="Salamov A."/>
            <person name="Ahrendt S.R."/>
            <person name="Lipzen A."/>
            <person name="Sullivan W."/>
            <person name="Andreopoulos W.B."/>
            <person name="Clum A."/>
            <person name="Lindquist E."/>
            <person name="Daum C."/>
            <person name="Ramamoorthy G.K."/>
            <person name="Gryganskyi A."/>
            <person name="Culley D."/>
            <person name="Magnuson J.K."/>
            <person name="James T.Y."/>
            <person name="O'Malley M.A."/>
            <person name="Stajich J.E."/>
            <person name="Spatafora J.W."/>
            <person name="Visel A."/>
            <person name="Grigoriev I.V."/>
        </authorList>
    </citation>
    <scope>NUCLEOTIDE SEQUENCE [LARGE SCALE GENOMIC DNA]</scope>
    <source>
        <strain evidence="3 4">NRRL 3301</strain>
    </source>
</reference>
<dbReference type="OrthoDB" id="531008at2759"/>
<sequence length="614" mass="64814">MSSEIIQHAIQSAVASSAIDLDAITRGLIKPATPAAAPSAPQVPDQETSRQAIDIVNQPDHAIITEDSITQESEKDANTVTLTTQAQGDLLVSEETPQLEQQQTVSDLASTHAPSQTGQPDPSLVQEVQHLPSPEATPSEESTHDVLTENGLVQQRDKVVPEMEVAEPTKEVLDSVPTDLIDNQPEPEASTVAAVPETNDSAVPTQQPEPVDPTQPIAESVDSVPTESINEPTESAEPVAEPIVEPTVEPIVEPTVEPIFVPTVDPAVEPIVEPTVEPIFVPTVDPAVEPIVEPTVEPAVEPTVEPIFVPTVEPTVEPIFVPTVEPIFVPTVEPIVEPTVEPIFVPTVEPAVEPIVEPTVEPAVEPAVEPIFVPAVEPIVEPTVEPIFVPAAEPEQKPEALPKVDDDAIDAVTRTVSVQEASVGHSQGDTEQYLVTKNDESVQVEEPTIDALAMAQTNDDVITATPAIVEMSAHSLVEPDAPQHDAPQPSEEILHQEAVLETSTHAAVEQSSETTETHVPASAVGIEVAAATSGVIDQQQDSPATPKPADSPASEEPKDKQEAIPAPLTHPNPTQPIGTSDPVDKSLPEAPPAVEAAPTNLAKSPSKSSKCCIM</sequence>
<dbReference type="STRING" id="101127.A0A1X2G6U8"/>
<protein>
    <submittedName>
        <fullName evidence="3">Uncharacterized protein</fullName>
    </submittedName>
</protein>
<dbReference type="EMBL" id="MCGT01000037">
    <property type="protein sequence ID" value="ORX46529.1"/>
    <property type="molecule type" value="Genomic_DNA"/>
</dbReference>
<feature type="region of interest" description="Disordered" evidence="2">
    <location>
        <begin position="97"/>
        <end position="154"/>
    </location>
</feature>
<dbReference type="PANTHER" id="PTHR44826">
    <property type="entry name" value="SPORE COAT PROTEIN SP85"/>
    <property type="match status" value="1"/>
</dbReference>